<dbReference type="RefSeq" id="WP_085125397.1">
    <property type="nucleotide sequence ID" value="NZ_FWZX01000027.1"/>
</dbReference>
<keyword evidence="4" id="KW-0966">Cell projection</keyword>
<feature type="region of interest" description="Disordered" evidence="3">
    <location>
        <begin position="16"/>
        <end position="43"/>
    </location>
</feature>
<evidence type="ECO:0000256" key="3">
    <source>
        <dbReference type="SAM" id="MobiDB-lite"/>
    </source>
</evidence>
<feature type="compositionally biased region" description="Basic and acidic residues" evidence="3">
    <location>
        <begin position="16"/>
        <end position="27"/>
    </location>
</feature>
<reference evidence="4 5" key="1">
    <citation type="submission" date="2017-04" db="EMBL/GenBank/DDBJ databases">
        <authorList>
            <person name="Afonso C.L."/>
            <person name="Miller P.J."/>
            <person name="Scott M.A."/>
            <person name="Spackman E."/>
            <person name="Goraichik I."/>
            <person name="Dimitrov K.M."/>
            <person name="Suarez D.L."/>
            <person name="Swayne D.E."/>
        </authorList>
    </citation>
    <scope>NUCLEOTIDE SEQUENCE [LARGE SCALE GENOMIC DNA]</scope>
    <source>
        <strain evidence="4 5">USBA 355</strain>
    </source>
</reference>
<dbReference type="EMBL" id="FWZX01000027">
    <property type="protein sequence ID" value="SMF67641.1"/>
    <property type="molecule type" value="Genomic_DNA"/>
</dbReference>
<keyword evidence="4" id="KW-0969">Cilium</keyword>
<dbReference type="STRING" id="560819.SAMN05428998_12753"/>
<dbReference type="Proteomes" id="UP000192917">
    <property type="component" value="Unassembled WGS sequence"/>
</dbReference>
<keyword evidence="2" id="KW-0653">Protein transport</keyword>
<keyword evidence="1" id="KW-0813">Transport</keyword>
<sequence>MGNVRKFLFDTSFDPEVHRAEKRRAEPEPAAPPPPSFSEEELQAAREAARLEGYQLGREEALDEARGTAEAAGAQAMALFAERMRQSLQQLDGRRDAALVEVLESAMTVLGKLFPALSERHGLGEIEALVRSCLERLHEEPRVVVRAPDALLDELRGRMDGLKLEAAYEGRVVLLADDDLGPGDARIEWADGGGERNGRRLWAEIEEILSHAVAASAETVEPAAPPAQPVE</sequence>
<gene>
    <name evidence="4" type="ORF">SAMN05428998_12753</name>
</gene>
<name>A0A1Y6CJP9_9PROT</name>
<accession>A0A1Y6CJP9</accession>
<protein>
    <submittedName>
        <fullName evidence="4">Flagellar assembly protein FliH</fullName>
    </submittedName>
</protein>
<evidence type="ECO:0000313" key="4">
    <source>
        <dbReference type="EMBL" id="SMF67641.1"/>
    </source>
</evidence>
<dbReference type="PANTHER" id="PTHR34982:SF1">
    <property type="entry name" value="FLAGELLAR ASSEMBLY PROTEIN FLIH"/>
    <property type="match status" value="1"/>
</dbReference>
<organism evidence="4 5">
    <name type="scientific">Tistlia consotensis USBA 355</name>
    <dbReference type="NCBI Taxonomy" id="560819"/>
    <lineage>
        <taxon>Bacteria</taxon>
        <taxon>Pseudomonadati</taxon>
        <taxon>Pseudomonadota</taxon>
        <taxon>Alphaproteobacteria</taxon>
        <taxon>Rhodospirillales</taxon>
        <taxon>Rhodovibrionaceae</taxon>
        <taxon>Tistlia</taxon>
    </lineage>
</organism>
<dbReference type="GO" id="GO:0005829">
    <property type="term" value="C:cytosol"/>
    <property type="evidence" value="ECO:0007669"/>
    <property type="project" value="TreeGrafter"/>
</dbReference>
<evidence type="ECO:0000256" key="1">
    <source>
        <dbReference type="ARBA" id="ARBA00022448"/>
    </source>
</evidence>
<dbReference type="AlphaFoldDB" id="A0A1Y6CJP9"/>
<dbReference type="GO" id="GO:0015031">
    <property type="term" value="P:protein transport"/>
    <property type="evidence" value="ECO:0007669"/>
    <property type="project" value="UniProtKB-KW"/>
</dbReference>
<evidence type="ECO:0000313" key="5">
    <source>
        <dbReference type="Proteomes" id="UP000192917"/>
    </source>
</evidence>
<keyword evidence="4" id="KW-0282">Flagellum</keyword>
<dbReference type="PANTHER" id="PTHR34982">
    <property type="entry name" value="YOP PROTEINS TRANSLOCATION PROTEIN L"/>
    <property type="match status" value="1"/>
</dbReference>
<keyword evidence="5" id="KW-1185">Reference proteome</keyword>
<evidence type="ECO:0000256" key="2">
    <source>
        <dbReference type="ARBA" id="ARBA00022927"/>
    </source>
</evidence>
<dbReference type="InterPro" id="IPR051472">
    <property type="entry name" value="T3SS_Stator/FliH"/>
</dbReference>
<proteinExistence type="predicted"/>